<feature type="chain" id="PRO_5016955514" description="Phospholipase A2 domain-containing protein" evidence="1">
    <location>
        <begin position="26"/>
        <end position="155"/>
    </location>
</feature>
<evidence type="ECO:0000313" key="2">
    <source>
        <dbReference type="EMBL" id="AXX99117.1"/>
    </source>
</evidence>
<keyword evidence="3" id="KW-1185">Reference proteome</keyword>
<evidence type="ECO:0000313" key="3">
    <source>
        <dbReference type="Proteomes" id="UP000261704"/>
    </source>
</evidence>
<reference evidence="2 3" key="1">
    <citation type="submission" date="2018-09" db="EMBL/GenBank/DDBJ databases">
        <title>Profundibacter amoris BAR1 gen. nov., sp. nov., a new member of the Roseobacter clade isolated at Lokis Castle Vent Field on the Arctic Mid-Oceanic Ridge.</title>
        <authorList>
            <person name="Le Moine Bauer S."/>
            <person name="Sjoeberg A.G."/>
            <person name="L'Haridon S."/>
            <person name="Stokke R."/>
            <person name="Roalkvam I."/>
            <person name="Steen I.H."/>
            <person name="Dahle H."/>
        </authorList>
    </citation>
    <scope>NUCLEOTIDE SEQUENCE [LARGE SCALE GENOMIC DNA]</scope>
    <source>
        <strain evidence="2 3">BAR1</strain>
    </source>
</reference>
<dbReference type="GO" id="GO:0004623">
    <property type="term" value="F:phospholipase A2 activity"/>
    <property type="evidence" value="ECO:0007669"/>
    <property type="project" value="InterPro"/>
</dbReference>
<dbReference type="OrthoDB" id="8087013at2"/>
<dbReference type="EMBL" id="CP032125">
    <property type="protein sequence ID" value="AXX99117.1"/>
    <property type="molecule type" value="Genomic_DNA"/>
</dbReference>
<dbReference type="Gene3D" id="1.20.90.10">
    <property type="entry name" value="Phospholipase A2 domain"/>
    <property type="match status" value="1"/>
</dbReference>
<evidence type="ECO:0008006" key="4">
    <source>
        <dbReference type="Google" id="ProtNLM"/>
    </source>
</evidence>
<dbReference type="InterPro" id="IPR036444">
    <property type="entry name" value="PLipase_A2_dom_sf"/>
</dbReference>
<dbReference type="GO" id="GO:0050482">
    <property type="term" value="P:arachidonate secretion"/>
    <property type="evidence" value="ECO:0007669"/>
    <property type="project" value="InterPro"/>
</dbReference>
<keyword evidence="1" id="KW-0732">Signal</keyword>
<sequence length="155" mass="17004">MDFGLIKRVLIGALLVLASIGGAAAQSNLQVYAPVYGRWCGPNHPVDMSRAGPPVDMLDAACMRHDYCVAARGEYNCGCDVSFLNELRGTGWPNPLMQRNARAVYDAIALVPCDSPDGTTRKQTMFAVDLFYDVISGNGTPMDVMDRWRTLFFGY</sequence>
<feature type="signal peptide" evidence="1">
    <location>
        <begin position="1"/>
        <end position="25"/>
    </location>
</feature>
<dbReference type="KEGG" id="pamo:BAR1_14960"/>
<organism evidence="2 3">
    <name type="scientific">Profundibacter amoris</name>
    <dbReference type="NCBI Taxonomy" id="2171755"/>
    <lineage>
        <taxon>Bacteria</taxon>
        <taxon>Pseudomonadati</taxon>
        <taxon>Pseudomonadota</taxon>
        <taxon>Alphaproteobacteria</taxon>
        <taxon>Rhodobacterales</taxon>
        <taxon>Paracoccaceae</taxon>
        <taxon>Profundibacter</taxon>
    </lineage>
</organism>
<protein>
    <recommendedName>
        <fullName evidence="4">Phospholipase A2 domain-containing protein</fullName>
    </recommendedName>
</protein>
<dbReference type="AlphaFoldDB" id="A0A347UJT9"/>
<gene>
    <name evidence="2" type="ORF">BAR1_14960</name>
</gene>
<dbReference type="GO" id="GO:0006644">
    <property type="term" value="P:phospholipid metabolic process"/>
    <property type="evidence" value="ECO:0007669"/>
    <property type="project" value="InterPro"/>
</dbReference>
<proteinExistence type="predicted"/>
<dbReference type="SUPFAM" id="SSF48619">
    <property type="entry name" value="Phospholipase A2, PLA2"/>
    <property type="match status" value="1"/>
</dbReference>
<dbReference type="Proteomes" id="UP000261704">
    <property type="component" value="Chromosome"/>
</dbReference>
<evidence type="ECO:0000256" key="1">
    <source>
        <dbReference type="SAM" id="SignalP"/>
    </source>
</evidence>
<name>A0A347UJT9_9RHOB</name>
<accession>A0A347UJT9</accession>